<accession>W5USE2</accession>
<comment type="subcellular location">
    <subcellularLocation>
        <location evidence="10">Cell membrane</location>
        <topology evidence="10">Multi-pass membrane protein</topology>
    </subcellularLocation>
</comment>
<evidence type="ECO:0000256" key="10">
    <source>
        <dbReference type="HAMAP-Rule" id="MF_01043"/>
    </source>
</evidence>
<comment type="pathway">
    <text evidence="10">Lipid metabolism; phospholipid metabolism.</text>
</comment>
<organism evidence="11 12">
    <name type="scientific">Mesomycoplasma bovoculi M165/69</name>
    <dbReference type="NCBI Taxonomy" id="743966"/>
    <lineage>
        <taxon>Bacteria</taxon>
        <taxon>Bacillati</taxon>
        <taxon>Mycoplasmatota</taxon>
        <taxon>Mycoplasmoidales</taxon>
        <taxon>Metamycoplasmataceae</taxon>
        <taxon>Mesomycoplasma</taxon>
    </lineage>
</organism>
<evidence type="ECO:0000256" key="5">
    <source>
        <dbReference type="ARBA" id="ARBA00022989"/>
    </source>
</evidence>
<keyword evidence="12" id="KW-1185">Reference proteome</keyword>
<keyword evidence="4 10" id="KW-0812">Transmembrane</keyword>
<dbReference type="NCBIfam" id="TIGR00023">
    <property type="entry name" value="glycerol-3-phosphate 1-O-acyltransferase PlsY"/>
    <property type="match status" value="1"/>
</dbReference>
<evidence type="ECO:0000256" key="1">
    <source>
        <dbReference type="ARBA" id="ARBA00022475"/>
    </source>
</evidence>
<evidence type="ECO:0000256" key="4">
    <source>
        <dbReference type="ARBA" id="ARBA00022692"/>
    </source>
</evidence>
<dbReference type="KEGG" id="mbc:MYB_00635"/>
<dbReference type="InterPro" id="IPR003811">
    <property type="entry name" value="G3P_acylTferase_PlsY"/>
</dbReference>
<keyword evidence="8 10" id="KW-0594">Phospholipid biosynthesis</keyword>
<proteinExistence type="inferred from homology"/>
<evidence type="ECO:0000256" key="3">
    <source>
        <dbReference type="ARBA" id="ARBA00022679"/>
    </source>
</evidence>
<dbReference type="GO" id="GO:0043772">
    <property type="term" value="F:acyl-phosphate glycerol-3-phosphate acyltransferase activity"/>
    <property type="evidence" value="ECO:0007669"/>
    <property type="project" value="UniProtKB-UniRule"/>
</dbReference>
<dbReference type="eggNOG" id="COG0344">
    <property type="taxonomic scope" value="Bacteria"/>
</dbReference>
<keyword evidence="7 10" id="KW-0472">Membrane</keyword>
<dbReference type="PATRIC" id="fig|743966.3.peg.125"/>
<keyword evidence="9 10" id="KW-1208">Phospholipid metabolism</keyword>
<feature type="transmembrane region" description="Helical" evidence="10">
    <location>
        <begin position="182"/>
        <end position="200"/>
    </location>
</feature>
<evidence type="ECO:0000256" key="6">
    <source>
        <dbReference type="ARBA" id="ARBA00023098"/>
    </source>
</evidence>
<dbReference type="EC" id="2.3.1.275" evidence="10"/>
<comment type="subunit">
    <text evidence="10">Probably interacts with PlsX.</text>
</comment>
<dbReference type="PANTHER" id="PTHR30309:SF0">
    <property type="entry name" value="GLYCEROL-3-PHOSPHATE ACYLTRANSFERASE-RELATED"/>
    <property type="match status" value="1"/>
</dbReference>
<feature type="transmembrane region" description="Helical" evidence="10">
    <location>
        <begin position="6"/>
        <end position="29"/>
    </location>
</feature>
<keyword evidence="2 10" id="KW-0444">Lipid biosynthesis</keyword>
<gene>
    <name evidence="10 11" type="primary">plsY</name>
    <name evidence="11" type="ORF">MYB_00635</name>
</gene>
<dbReference type="STRING" id="743966.MYB_00635"/>
<sequence length="222" mass="25000">MLILDIIFNIIFLIVGYLIGSINFSIIFSSKIFKKDIRKLGSGNAGSTNVLRVYGKKWAILTLIIDALKSIVSILIAFIFYKYVPFFDQLVPIIAGIGAVLGHIFPVWHRFKGGKGAATLLGCFVAFNIVLTLIGFVVFIAIVFLWRYVSLGSILAPLIIILLAFIPWFTTGELGFLNNKKVDYFIHPLLMLFAHLFVIFSHKPNLVRLWNKTETKFGKSKK</sequence>
<dbReference type="EMBL" id="CP007154">
    <property type="protein sequence ID" value="AHH45139.1"/>
    <property type="molecule type" value="Genomic_DNA"/>
</dbReference>
<keyword evidence="5 10" id="KW-1133">Transmembrane helix</keyword>
<dbReference type="PANTHER" id="PTHR30309">
    <property type="entry name" value="INNER MEMBRANE PROTEIN YGIH"/>
    <property type="match status" value="1"/>
</dbReference>
<dbReference type="AlphaFoldDB" id="W5USE2"/>
<dbReference type="GO" id="GO:0008654">
    <property type="term" value="P:phospholipid biosynthetic process"/>
    <property type="evidence" value="ECO:0007669"/>
    <property type="project" value="UniProtKB-UniRule"/>
</dbReference>
<keyword evidence="6 10" id="KW-0443">Lipid metabolism</keyword>
<dbReference type="Pfam" id="PF02660">
    <property type="entry name" value="G3P_acyltransf"/>
    <property type="match status" value="1"/>
</dbReference>
<dbReference type="Proteomes" id="UP000019229">
    <property type="component" value="Chromosome"/>
</dbReference>
<evidence type="ECO:0000256" key="9">
    <source>
        <dbReference type="ARBA" id="ARBA00023264"/>
    </source>
</evidence>
<comment type="catalytic activity">
    <reaction evidence="10">
        <text>an acyl phosphate + sn-glycerol 3-phosphate = a 1-acyl-sn-glycero-3-phosphate + phosphate</text>
        <dbReference type="Rhea" id="RHEA:34075"/>
        <dbReference type="ChEBI" id="CHEBI:43474"/>
        <dbReference type="ChEBI" id="CHEBI:57597"/>
        <dbReference type="ChEBI" id="CHEBI:57970"/>
        <dbReference type="ChEBI" id="CHEBI:59918"/>
        <dbReference type="EC" id="2.3.1.275"/>
    </reaction>
</comment>
<keyword evidence="11" id="KW-0012">Acyltransferase</keyword>
<comment type="function">
    <text evidence="10">Catalyzes the transfer of an acyl group from acyl-phosphate (acyl-PO(4)) to glycerol-3-phosphate (G3P) to form lysophosphatidic acid (LPA). This enzyme utilizes acyl-phosphate as fatty acyl donor, but not acyl-CoA or acyl-ACP.</text>
</comment>
<feature type="transmembrane region" description="Helical" evidence="10">
    <location>
        <begin position="58"/>
        <end position="84"/>
    </location>
</feature>
<dbReference type="UniPathway" id="UPA00085"/>
<feature type="transmembrane region" description="Helical" evidence="10">
    <location>
        <begin position="151"/>
        <end position="170"/>
    </location>
</feature>
<evidence type="ECO:0000313" key="12">
    <source>
        <dbReference type="Proteomes" id="UP000019229"/>
    </source>
</evidence>
<evidence type="ECO:0000256" key="8">
    <source>
        <dbReference type="ARBA" id="ARBA00023209"/>
    </source>
</evidence>
<feature type="transmembrane region" description="Helical" evidence="10">
    <location>
        <begin position="90"/>
        <end position="108"/>
    </location>
</feature>
<dbReference type="GO" id="GO:0005886">
    <property type="term" value="C:plasma membrane"/>
    <property type="evidence" value="ECO:0007669"/>
    <property type="project" value="UniProtKB-SubCell"/>
</dbReference>
<evidence type="ECO:0000256" key="7">
    <source>
        <dbReference type="ARBA" id="ARBA00023136"/>
    </source>
</evidence>
<dbReference type="HOGENOM" id="CLU_081254_3_0_14"/>
<name>W5USE2_9BACT</name>
<dbReference type="OrthoDB" id="9777124at2"/>
<evidence type="ECO:0000256" key="2">
    <source>
        <dbReference type="ARBA" id="ARBA00022516"/>
    </source>
</evidence>
<evidence type="ECO:0000313" key="11">
    <source>
        <dbReference type="EMBL" id="AHH45139.1"/>
    </source>
</evidence>
<keyword evidence="1 10" id="KW-1003">Cell membrane</keyword>
<reference evidence="11 12" key="1">
    <citation type="journal article" date="2014" name="Genome Announc.">
        <title>Complete Genome Sequence of Mycoplasma bovoculi Strain M165/69T (ATCC 29104).</title>
        <authorList>
            <person name="Calcutt M.J."/>
            <person name="Foecking M.F."/>
        </authorList>
    </citation>
    <scope>NUCLEOTIDE SEQUENCE [LARGE SCALE GENOMIC DNA]</scope>
    <source>
        <strain evidence="11">M165/69</strain>
    </source>
</reference>
<dbReference type="SMART" id="SM01207">
    <property type="entry name" value="G3P_acyltransf"/>
    <property type="match status" value="1"/>
</dbReference>
<feature type="transmembrane region" description="Helical" evidence="10">
    <location>
        <begin position="120"/>
        <end position="145"/>
    </location>
</feature>
<dbReference type="HAMAP" id="MF_01043">
    <property type="entry name" value="PlsY"/>
    <property type="match status" value="1"/>
</dbReference>
<protein>
    <recommendedName>
        <fullName evidence="10">Glycerol-3-phosphate acyltransferase</fullName>
    </recommendedName>
    <alternativeName>
        <fullName evidence="10">Acyl-PO4 G3P acyltransferase</fullName>
    </alternativeName>
    <alternativeName>
        <fullName evidence="10">Acyl-phosphate--glycerol-3-phosphate acyltransferase</fullName>
    </alternativeName>
    <alternativeName>
        <fullName evidence="10">G3P acyltransferase</fullName>
        <shortName evidence="10">GPAT</shortName>
        <ecNumber evidence="10">2.3.1.275</ecNumber>
    </alternativeName>
    <alternativeName>
        <fullName evidence="10">Lysophosphatidic acid synthase</fullName>
        <shortName evidence="10">LPA synthase</shortName>
    </alternativeName>
</protein>
<comment type="similarity">
    <text evidence="10">Belongs to the PlsY family.</text>
</comment>
<keyword evidence="3 10" id="KW-0808">Transferase</keyword>